<evidence type="ECO:0000256" key="1">
    <source>
        <dbReference type="ARBA" id="ARBA00001946"/>
    </source>
</evidence>
<dbReference type="Pfam" id="PF04794">
    <property type="entry name" value="YdjC"/>
    <property type="match status" value="1"/>
</dbReference>
<protein>
    <recommendedName>
        <fullName evidence="4">Carbohydrate deacetylase</fullName>
    </recommendedName>
</protein>
<dbReference type="PANTHER" id="PTHR31609">
    <property type="entry name" value="YDJC DEACETYLASE FAMILY MEMBER"/>
    <property type="match status" value="1"/>
</dbReference>
<organism evidence="9 10">
    <name type="scientific">Paralvinella palmiformis</name>
    <dbReference type="NCBI Taxonomy" id="53620"/>
    <lineage>
        <taxon>Eukaryota</taxon>
        <taxon>Metazoa</taxon>
        <taxon>Spiralia</taxon>
        <taxon>Lophotrochozoa</taxon>
        <taxon>Annelida</taxon>
        <taxon>Polychaeta</taxon>
        <taxon>Sedentaria</taxon>
        <taxon>Canalipalpata</taxon>
        <taxon>Terebellida</taxon>
        <taxon>Terebelliformia</taxon>
        <taxon>Alvinellidae</taxon>
        <taxon>Paralvinella</taxon>
    </lineage>
</organism>
<dbReference type="GO" id="GO:0019213">
    <property type="term" value="F:deacetylase activity"/>
    <property type="evidence" value="ECO:0007669"/>
    <property type="project" value="TreeGrafter"/>
</dbReference>
<evidence type="ECO:0000256" key="8">
    <source>
        <dbReference type="ARBA" id="ARBA00023277"/>
    </source>
</evidence>
<evidence type="ECO:0000256" key="7">
    <source>
        <dbReference type="ARBA" id="ARBA00022842"/>
    </source>
</evidence>
<dbReference type="Gene3D" id="3.20.20.370">
    <property type="entry name" value="Glycoside hydrolase/deacetylase"/>
    <property type="match status" value="1"/>
</dbReference>
<dbReference type="PANTHER" id="PTHR31609:SF1">
    <property type="entry name" value="CARBOHYDRATE DEACETYLASE"/>
    <property type="match status" value="1"/>
</dbReference>
<dbReference type="InterPro" id="IPR011330">
    <property type="entry name" value="Glyco_hydro/deAcase_b/a-brl"/>
</dbReference>
<reference evidence="9" key="1">
    <citation type="journal article" date="2023" name="Mol. Biol. Evol.">
        <title>Third-Generation Sequencing Reveals the Adaptive Role of the Epigenome in Three Deep-Sea Polychaetes.</title>
        <authorList>
            <person name="Perez M."/>
            <person name="Aroh O."/>
            <person name="Sun Y."/>
            <person name="Lan Y."/>
            <person name="Juniper S.K."/>
            <person name="Young C.R."/>
            <person name="Angers B."/>
            <person name="Qian P.Y."/>
        </authorList>
    </citation>
    <scope>NUCLEOTIDE SEQUENCE</scope>
    <source>
        <strain evidence="9">P08H-3</strain>
    </source>
</reference>
<dbReference type="InterPro" id="IPR006879">
    <property type="entry name" value="YdjC-like"/>
</dbReference>
<gene>
    <name evidence="9" type="ORF">LSH36_3g11017</name>
</gene>
<keyword evidence="6" id="KW-0378">Hydrolase</keyword>
<dbReference type="GO" id="GO:0005975">
    <property type="term" value="P:carbohydrate metabolic process"/>
    <property type="evidence" value="ECO:0007669"/>
    <property type="project" value="InterPro"/>
</dbReference>
<evidence type="ECO:0000256" key="6">
    <source>
        <dbReference type="ARBA" id="ARBA00022801"/>
    </source>
</evidence>
<dbReference type="AlphaFoldDB" id="A0AAD9NHK1"/>
<dbReference type="SUPFAM" id="SSF88713">
    <property type="entry name" value="Glycoside hydrolase/deacetylase"/>
    <property type="match status" value="1"/>
</dbReference>
<evidence type="ECO:0000313" key="9">
    <source>
        <dbReference type="EMBL" id="KAK2170320.1"/>
    </source>
</evidence>
<evidence type="ECO:0000256" key="4">
    <source>
        <dbReference type="ARBA" id="ARBA00018477"/>
    </source>
</evidence>
<name>A0AAD9NHK1_9ANNE</name>
<dbReference type="GO" id="GO:0016787">
    <property type="term" value="F:hydrolase activity"/>
    <property type="evidence" value="ECO:0007669"/>
    <property type="project" value="UniProtKB-KW"/>
</dbReference>
<evidence type="ECO:0000256" key="5">
    <source>
        <dbReference type="ARBA" id="ARBA00022723"/>
    </source>
</evidence>
<comment type="function">
    <text evidence="2">Probably catalyzes the deacetylation of acetylated carbohydrates an important step in the degradation of oligosaccharides.</text>
</comment>
<accession>A0AAD9NHK1</accession>
<sequence>MYQLVITADDLGYGIQRDNGIMQCYKSGAVTQGTVLINGSSAKFAIMHAKQLAMPLGLHLNLTEGLPISPRSDVPSLVNELGFFRGKFGFREALVEGRICFLEVSKEIKAQVTKFQQLSGALPQHVDGHQHVHILPGIREVFASVISSFGIQWTRLSAESLQHADWLDAQSMAFYRSVVEDSVASKKIFSSKSIRSTDAFIGMPTMGKNMTVKRLKEALSNVFDLDGHFENSVIRSCELMVHPGYPCKNGGCGQGPDDFSRSTERPHEMNVIQSDELLSFYKKNNIQLMPYPNLDNK</sequence>
<keyword evidence="8" id="KW-0119">Carbohydrate metabolism</keyword>
<comment type="cofactor">
    <cofactor evidence="1">
        <name>Mg(2+)</name>
        <dbReference type="ChEBI" id="CHEBI:18420"/>
    </cofactor>
</comment>
<evidence type="ECO:0000256" key="3">
    <source>
        <dbReference type="ARBA" id="ARBA00008843"/>
    </source>
</evidence>
<dbReference type="Proteomes" id="UP001208570">
    <property type="component" value="Unassembled WGS sequence"/>
</dbReference>
<dbReference type="GO" id="GO:0046872">
    <property type="term" value="F:metal ion binding"/>
    <property type="evidence" value="ECO:0007669"/>
    <property type="project" value="UniProtKB-KW"/>
</dbReference>
<evidence type="ECO:0000313" key="10">
    <source>
        <dbReference type="Proteomes" id="UP001208570"/>
    </source>
</evidence>
<dbReference type="EMBL" id="JAODUP010000003">
    <property type="protein sequence ID" value="KAK2170320.1"/>
    <property type="molecule type" value="Genomic_DNA"/>
</dbReference>
<comment type="caution">
    <text evidence="9">The sequence shown here is derived from an EMBL/GenBank/DDBJ whole genome shotgun (WGS) entry which is preliminary data.</text>
</comment>
<keyword evidence="5" id="KW-0479">Metal-binding</keyword>
<evidence type="ECO:0000256" key="2">
    <source>
        <dbReference type="ARBA" id="ARBA00003451"/>
    </source>
</evidence>
<keyword evidence="7" id="KW-0460">Magnesium</keyword>
<proteinExistence type="inferred from homology"/>
<comment type="similarity">
    <text evidence="3">Belongs to the YdjC deacetylase family.</text>
</comment>
<keyword evidence="10" id="KW-1185">Reference proteome</keyword>